<evidence type="ECO:0000256" key="7">
    <source>
        <dbReference type="PROSITE-ProRule" id="PRU01015"/>
    </source>
</evidence>
<evidence type="ECO:0000256" key="5">
    <source>
        <dbReference type="ARBA" id="ARBA00025081"/>
    </source>
</evidence>
<dbReference type="GO" id="GO:0042054">
    <property type="term" value="F:histone methyltransferase activity"/>
    <property type="evidence" value="ECO:0007669"/>
    <property type="project" value="TreeGrafter"/>
</dbReference>
<dbReference type="EMBL" id="GBYB01008277">
    <property type="protein sequence ID" value="JAG78044.1"/>
    <property type="molecule type" value="Transcribed_RNA"/>
</dbReference>
<dbReference type="PROSITE" id="PS51678">
    <property type="entry name" value="SAM_MT_PRMT"/>
    <property type="match status" value="2"/>
</dbReference>
<keyword evidence="3 7" id="KW-0949">S-adenosyl-L-methionine</keyword>
<evidence type="ECO:0000256" key="1">
    <source>
        <dbReference type="ARBA" id="ARBA00022603"/>
    </source>
</evidence>
<name>A0A0C9R667_9HYME</name>
<dbReference type="Pfam" id="PF22528">
    <property type="entry name" value="PRMT_C"/>
    <property type="match status" value="2"/>
</dbReference>
<gene>
    <name evidence="9" type="primary">Art7</name>
    <name evidence="9" type="ORF">g.61505</name>
</gene>
<accession>A0A0C9R667</accession>
<keyword evidence="4" id="KW-0677">Repeat</keyword>
<evidence type="ECO:0000313" key="9">
    <source>
        <dbReference type="EMBL" id="JAG78044.1"/>
    </source>
</evidence>
<dbReference type="AlphaFoldDB" id="A0A0C9R667"/>
<proteinExistence type="inferred from homology"/>
<dbReference type="PIRSF" id="PIRSF036946">
    <property type="entry name" value="Arg_N-mtase"/>
    <property type="match status" value="1"/>
</dbReference>
<dbReference type="Pfam" id="PF06325">
    <property type="entry name" value="PrmA"/>
    <property type="match status" value="1"/>
</dbReference>
<evidence type="ECO:0000259" key="8">
    <source>
        <dbReference type="Pfam" id="PF22528"/>
    </source>
</evidence>
<feature type="domain" description="Protein arginine N-methyltransferase" evidence="8">
    <location>
        <begin position="542"/>
        <end position="700"/>
    </location>
</feature>
<comment type="similarity">
    <text evidence="6">Belongs to the class I-like SAM-binding methyltransferase superfamily. Protein arginine N-methyltransferase family. PRMT7 subfamily.</text>
</comment>
<evidence type="ECO:0000256" key="2">
    <source>
        <dbReference type="ARBA" id="ARBA00022679"/>
    </source>
</evidence>
<evidence type="ECO:0000256" key="4">
    <source>
        <dbReference type="ARBA" id="ARBA00022737"/>
    </source>
</evidence>
<dbReference type="FunFam" id="3.40.50.150:FF:000071">
    <property type="entry name" value="Protein arginine N-methyltransferase 7"/>
    <property type="match status" value="1"/>
</dbReference>
<dbReference type="InterPro" id="IPR025799">
    <property type="entry name" value="Arg_MeTrfase"/>
</dbReference>
<dbReference type="Gene3D" id="3.40.50.150">
    <property type="entry name" value="Vaccinia Virus protein VP39"/>
    <property type="match status" value="2"/>
</dbReference>
<dbReference type="Gene3D" id="2.70.160.11">
    <property type="entry name" value="Hnrnp arginine n-methyltransferase1"/>
    <property type="match status" value="2"/>
</dbReference>
<dbReference type="GO" id="GO:0016274">
    <property type="term" value="F:protein-arginine N-methyltransferase activity"/>
    <property type="evidence" value="ECO:0007669"/>
    <property type="project" value="InterPro"/>
</dbReference>
<reference evidence="9" key="1">
    <citation type="submission" date="2015-01" db="EMBL/GenBank/DDBJ databases">
        <title>Transcriptome Assembly of Fopius arisanus.</title>
        <authorList>
            <person name="Geib S."/>
        </authorList>
    </citation>
    <scope>NUCLEOTIDE SEQUENCE</scope>
</reference>
<feature type="domain" description="Protein arginine N-methyltransferase" evidence="8">
    <location>
        <begin position="207"/>
        <end position="369"/>
    </location>
</feature>
<dbReference type="GO" id="GO:0032259">
    <property type="term" value="P:methylation"/>
    <property type="evidence" value="ECO:0007669"/>
    <property type="project" value="UniProtKB-KW"/>
</dbReference>
<sequence>MFWGSHMAPVNLTSIITKCILNRLRNPFRKMSIFIQSFDPITGCAIWEEKDPDYDYHQEVARSAFADMLHDHERNQKYYDALKIAIEKKHNMGEKAHVLDIGTGTGLLSMMAARCGADSITACEAFKPMAKCALEIIKHNGFASQIILIKKRSTEMTVGADGDMKHRANILVTEVFDTELIGEGALQTFRHAQEHLLEKDSIVIPTRGTVYVQIVESHLVDSWHKLLPLRDPETSKILLSPPGGVQTCPGSLAVHDLQLSQIPRDSFTKLSPVLPLFHFDWTGKTPLVFNETKELVFRANSRGRPSGVFMWWNIVMDINEEILLSCSPVWEHPDTLGGAEEIPWRDHWMQAVYYLPGEVEIEENEEVRLIGCHDEYSFWFKLLQGESNGVREVKPPACECSVHLAYPRSRLGQMNNEKRSEKYLKVMKRCITPQTRCFCFSDGSLLGLAAATLGAREVVILETNHLSRRALDGFVEANDLSGRVRIFQDIQQLPKAVRGDLVFGEPYYVNSIFPWDNLRFWYLGSHWAPGVRILPGGATIRGVPVEFKDLHKIRAPLGVCEGFDLGIFDDLVMAASEISDNPVEVHPLWEYPGKALSSPFDLAHFDFNERFDENHEQNFRGTVPIAQCGLCNGIALWIDWHLDPETTVSTGPTTEITPGERISWDVNTRQAVFLLRKIEAVTSSHVLTWSLKYQLKKDRNFVFSFTLEPQ</sequence>
<dbReference type="PANTHER" id="PTHR11006">
    <property type="entry name" value="PROTEIN ARGININE N-METHYLTRANSFERASE"/>
    <property type="match status" value="1"/>
</dbReference>
<dbReference type="InterPro" id="IPR014644">
    <property type="entry name" value="MeTrfase_PRMT7"/>
</dbReference>
<keyword evidence="1 7" id="KW-0489">Methyltransferase</keyword>
<evidence type="ECO:0000256" key="3">
    <source>
        <dbReference type="ARBA" id="ARBA00022691"/>
    </source>
</evidence>
<dbReference type="InterPro" id="IPR029063">
    <property type="entry name" value="SAM-dependent_MTases_sf"/>
</dbReference>
<organism evidence="9">
    <name type="scientific">Fopius arisanus</name>
    <dbReference type="NCBI Taxonomy" id="64838"/>
    <lineage>
        <taxon>Eukaryota</taxon>
        <taxon>Metazoa</taxon>
        <taxon>Ecdysozoa</taxon>
        <taxon>Arthropoda</taxon>
        <taxon>Hexapoda</taxon>
        <taxon>Insecta</taxon>
        <taxon>Pterygota</taxon>
        <taxon>Neoptera</taxon>
        <taxon>Endopterygota</taxon>
        <taxon>Hymenoptera</taxon>
        <taxon>Apocrita</taxon>
        <taxon>Ichneumonoidea</taxon>
        <taxon>Braconidae</taxon>
        <taxon>Opiinae</taxon>
        <taxon>Fopius</taxon>
    </lineage>
</organism>
<dbReference type="FunFam" id="3.40.50.150:FF:000070">
    <property type="entry name" value="Protein arginine N-methyltransferase 7"/>
    <property type="match status" value="1"/>
</dbReference>
<dbReference type="CDD" id="cd02440">
    <property type="entry name" value="AdoMet_MTases"/>
    <property type="match status" value="1"/>
</dbReference>
<evidence type="ECO:0000256" key="6">
    <source>
        <dbReference type="PIRNR" id="PIRNR036946"/>
    </source>
</evidence>
<comment type="function">
    <text evidence="6">Arginine methyltransferase that can both catalyze the formation of omega-N monomethylarginine (MMA) and symmetrical dimethylarginine (sDMA).</text>
</comment>
<dbReference type="EC" id="2.1.1.-" evidence="6"/>
<keyword evidence="2 7" id="KW-0808">Transferase</keyword>
<protein>
    <recommendedName>
        <fullName evidence="6">Protein arginine N-methyltransferase</fullName>
        <ecNumber evidence="6">2.1.1.-</ecNumber>
    </recommendedName>
</protein>
<dbReference type="PANTHER" id="PTHR11006:SF4">
    <property type="entry name" value="PROTEIN ARGININE N-METHYLTRANSFERASE 7"/>
    <property type="match status" value="1"/>
</dbReference>
<comment type="function">
    <text evidence="5">Essential arginine methyltransferase that can both catalyze the formation of omega-N monomethylarginine (MMA) and symmetrical dimethylarginine (sDMA). Specifically mediates the symmetrical dimethylation of arginine residues in the small nuclear ribonucleoproteins SmD1 and SmD3.</text>
</comment>
<dbReference type="SUPFAM" id="SSF53335">
    <property type="entry name" value="S-adenosyl-L-methionine-dependent methyltransferases"/>
    <property type="match status" value="2"/>
</dbReference>
<dbReference type="InterPro" id="IPR055135">
    <property type="entry name" value="PRMT_dom"/>
</dbReference>